<feature type="domain" description="GP-PDE" evidence="2">
    <location>
        <begin position="28"/>
        <end position="257"/>
    </location>
</feature>
<dbReference type="Gene3D" id="3.20.20.190">
    <property type="entry name" value="Phosphatidylinositol (PI) phosphodiesterase"/>
    <property type="match status" value="1"/>
</dbReference>
<feature type="signal peptide" evidence="1">
    <location>
        <begin position="1"/>
        <end position="22"/>
    </location>
</feature>
<dbReference type="InterPro" id="IPR030395">
    <property type="entry name" value="GP_PDE_dom"/>
</dbReference>
<dbReference type="PANTHER" id="PTHR46211:SF1">
    <property type="entry name" value="GLYCEROPHOSPHODIESTER PHOSPHODIESTERASE, CYTOPLASMIC"/>
    <property type="match status" value="1"/>
</dbReference>
<organism evidence="3 4">
    <name type="scientific">Cyclobacterium marinum (strain ATCC 25205 / DSM 745 / LMG 13164 / NCIMB 1802)</name>
    <name type="common">Flectobacillus marinus</name>
    <dbReference type="NCBI Taxonomy" id="880070"/>
    <lineage>
        <taxon>Bacteria</taxon>
        <taxon>Pseudomonadati</taxon>
        <taxon>Bacteroidota</taxon>
        <taxon>Cytophagia</taxon>
        <taxon>Cytophagales</taxon>
        <taxon>Cyclobacteriaceae</taxon>
        <taxon>Cyclobacterium</taxon>
    </lineage>
</organism>
<dbReference type="PROSITE" id="PS51704">
    <property type="entry name" value="GP_PDE"/>
    <property type="match status" value="1"/>
</dbReference>
<dbReference type="EMBL" id="CP002955">
    <property type="protein sequence ID" value="AEL28485.1"/>
    <property type="molecule type" value="Genomic_DNA"/>
</dbReference>
<dbReference type="Pfam" id="PF03009">
    <property type="entry name" value="GDPD"/>
    <property type="match status" value="1"/>
</dbReference>
<feature type="chain" id="PRO_5003401130" evidence="1">
    <location>
        <begin position="23"/>
        <end position="259"/>
    </location>
</feature>
<dbReference type="PANTHER" id="PTHR46211">
    <property type="entry name" value="GLYCEROPHOSPHORYL DIESTER PHOSPHODIESTERASE"/>
    <property type="match status" value="1"/>
</dbReference>
<dbReference type="KEGG" id="cmr:Cycma_4800"/>
<name>G0J5N6_CYCMS</name>
<evidence type="ECO:0000259" key="2">
    <source>
        <dbReference type="PROSITE" id="PS51704"/>
    </source>
</evidence>
<dbReference type="HOGENOM" id="CLU_030006_3_5_10"/>
<dbReference type="GO" id="GO:0008081">
    <property type="term" value="F:phosphoric diester hydrolase activity"/>
    <property type="evidence" value="ECO:0007669"/>
    <property type="project" value="InterPro"/>
</dbReference>
<evidence type="ECO:0000313" key="3">
    <source>
        <dbReference type="EMBL" id="AEL28485.1"/>
    </source>
</evidence>
<reference evidence="4" key="1">
    <citation type="submission" date="2011-07" db="EMBL/GenBank/DDBJ databases">
        <title>The complete genome of Cyclobacterium marinum DSM 745.</title>
        <authorList>
            <person name="Lucas S."/>
            <person name="Han J."/>
            <person name="Lapidus A."/>
            <person name="Bruce D."/>
            <person name="Goodwin L."/>
            <person name="Pitluck S."/>
            <person name="Peters L."/>
            <person name="Kyrpides N."/>
            <person name="Mavromatis K."/>
            <person name="Ivanova N."/>
            <person name="Ovchinnikova G."/>
            <person name="Chertkov O."/>
            <person name="Detter J.C."/>
            <person name="Tapia R."/>
            <person name="Han C."/>
            <person name="Land M."/>
            <person name="Hauser L."/>
            <person name="Markowitz V."/>
            <person name="Cheng J.-F."/>
            <person name="Hugenholtz P."/>
            <person name="Woyke T."/>
            <person name="Wu D."/>
            <person name="Tindall B."/>
            <person name="Schuetze A."/>
            <person name="Brambilla E."/>
            <person name="Klenk H.-P."/>
            <person name="Eisen J.A."/>
        </authorList>
    </citation>
    <scope>NUCLEOTIDE SEQUENCE [LARGE SCALE GENOMIC DNA]</scope>
    <source>
        <strain evidence="4">ATCC 25205 / DSM 745 / LMG 13164 / NCIMB 1802</strain>
    </source>
</reference>
<dbReference type="OrthoDB" id="384721at2"/>
<evidence type="ECO:0000256" key="1">
    <source>
        <dbReference type="SAM" id="SignalP"/>
    </source>
</evidence>
<gene>
    <name evidence="3" type="ordered locus">Cycma_4800</name>
</gene>
<dbReference type="Proteomes" id="UP000001635">
    <property type="component" value="Chromosome"/>
</dbReference>
<dbReference type="GO" id="GO:0006629">
    <property type="term" value="P:lipid metabolic process"/>
    <property type="evidence" value="ECO:0007669"/>
    <property type="project" value="InterPro"/>
</dbReference>
<keyword evidence="4" id="KW-1185">Reference proteome</keyword>
<dbReference type="STRING" id="880070.Cycma_4800"/>
<protein>
    <submittedName>
        <fullName evidence="3">Glycerophosphoryl diester phosphodiesterase</fullName>
    </submittedName>
</protein>
<sequence>MSKQFLLIVGLCACLFSCSNQNMNFNNNQVIAHRGAWKTKPHPQNSLASLQEAFDLGCTGSEFDVWMTLDGILVVNHDADHHGMVIEETNYADLLKEPLSNGEKIPTVEEYLTYGMKQNKTKLIFEIKPSSISKERGIELAEKSVAAVKKLGAENWVDYITFGYEMGLKVISLDPDANVAYLMGDKTPQELKDNGFFGFDYNIKKVKENPQWIKEAHDLGLTVNVWTVNKEEDMKWLMDQNVEFISTDEPELLFSLINQ</sequence>
<dbReference type="eggNOG" id="COG0584">
    <property type="taxonomic scope" value="Bacteria"/>
</dbReference>
<accession>G0J5N6</accession>
<dbReference type="AlphaFoldDB" id="G0J5N6"/>
<evidence type="ECO:0000313" key="4">
    <source>
        <dbReference type="Proteomes" id="UP000001635"/>
    </source>
</evidence>
<proteinExistence type="predicted"/>
<dbReference type="SUPFAM" id="SSF51695">
    <property type="entry name" value="PLC-like phosphodiesterases"/>
    <property type="match status" value="1"/>
</dbReference>
<dbReference type="InterPro" id="IPR017946">
    <property type="entry name" value="PLC-like_Pdiesterase_TIM-brl"/>
</dbReference>
<keyword evidence="1" id="KW-0732">Signal</keyword>